<organism evidence="1 2">
    <name type="scientific">Bizionia paragorgiae</name>
    <dbReference type="NCBI Taxonomy" id="283786"/>
    <lineage>
        <taxon>Bacteria</taxon>
        <taxon>Pseudomonadati</taxon>
        <taxon>Bacteroidota</taxon>
        <taxon>Flavobacteriia</taxon>
        <taxon>Flavobacteriales</taxon>
        <taxon>Flavobacteriaceae</taxon>
        <taxon>Bizionia</taxon>
    </lineage>
</organism>
<dbReference type="EMBL" id="FNQK01000007">
    <property type="protein sequence ID" value="SEA14737.1"/>
    <property type="molecule type" value="Genomic_DNA"/>
</dbReference>
<proteinExistence type="predicted"/>
<accession>A0A1H3YTJ2</accession>
<dbReference type="STRING" id="283786.SAMN04487990_10781"/>
<dbReference type="RefSeq" id="WP_092133396.1">
    <property type="nucleotide sequence ID" value="NZ_FNQK01000007.1"/>
</dbReference>
<name>A0A1H3YTJ2_BIZPA</name>
<sequence length="164" mass="18764">MLFLESFKNQQMKVNSILLVLVALSIVACGPKINNDAYVKDIDRYVSKLAADTRLKTNLSQGVLTDDSGFNDVGTFSYQERMSPDGRELFHIKNVEKTDRTITENYYYKDNRLVFITVNTNSEAAKKLYVKKGSTLSRVNLSKSYEKILLNKAKLFKKQFKSAR</sequence>
<evidence type="ECO:0000313" key="1">
    <source>
        <dbReference type="EMBL" id="SEA14737.1"/>
    </source>
</evidence>
<dbReference type="AlphaFoldDB" id="A0A1H3YTJ2"/>
<reference evidence="1 2" key="1">
    <citation type="submission" date="2016-10" db="EMBL/GenBank/DDBJ databases">
        <authorList>
            <person name="de Groot N.N."/>
        </authorList>
    </citation>
    <scope>NUCLEOTIDE SEQUENCE [LARGE SCALE GENOMIC DNA]</scope>
    <source>
        <strain evidence="1 2">DSM 23842</strain>
    </source>
</reference>
<dbReference type="Proteomes" id="UP000198846">
    <property type="component" value="Unassembled WGS sequence"/>
</dbReference>
<dbReference type="OrthoDB" id="1452903at2"/>
<gene>
    <name evidence="1" type="ORF">SAMN04487990_10781</name>
</gene>
<keyword evidence="2" id="KW-1185">Reference proteome</keyword>
<evidence type="ECO:0000313" key="2">
    <source>
        <dbReference type="Proteomes" id="UP000198846"/>
    </source>
</evidence>
<protein>
    <submittedName>
        <fullName evidence="1">Uncharacterized protein</fullName>
    </submittedName>
</protein>